<reference evidence="2 3" key="1">
    <citation type="journal article" date="2013" name="Genome Announc.">
        <title>Complete Genome Sequence of the Carbazole Degrader Pseudomonas resinovorans Strain CA10 (NBRC 106553).</title>
        <authorList>
            <person name="Shintani M."/>
            <person name="Hosoyama A."/>
            <person name="Ohji S."/>
            <person name="Tsuchikane K."/>
            <person name="Takarada H."/>
            <person name="Yamazoe A."/>
            <person name="Fujita N."/>
            <person name="Nojiri H."/>
        </authorList>
    </citation>
    <scope>NUCLEOTIDE SEQUENCE [LARGE SCALE GENOMIC DNA]</scope>
    <source>
        <strain evidence="2 3">NBRC 106553</strain>
    </source>
</reference>
<sequence length="58" mass="6602">MAFSERGMKRESSMVKLPEWLELSPFAAKRIWVTAARGLADRDSRHPAHPKVSRAQLP</sequence>
<dbReference type="Proteomes" id="UP000015503">
    <property type="component" value="Chromosome"/>
</dbReference>
<evidence type="ECO:0000313" key="3">
    <source>
        <dbReference type="Proteomes" id="UP000015503"/>
    </source>
</evidence>
<keyword evidence="3" id="KW-1185">Reference proteome</keyword>
<protein>
    <submittedName>
        <fullName evidence="2">Uncharacterized protein</fullName>
    </submittedName>
</protein>
<feature type="region of interest" description="Disordered" evidence="1">
    <location>
        <begin position="39"/>
        <end position="58"/>
    </location>
</feature>
<evidence type="ECO:0000313" key="2">
    <source>
        <dbReference type="EMBL" id="BAN47820.1"/>
    </source>
</evidence>
<gene>
    <name evidence="2" type="ORF">PCA10_20880</name>
</gene>
<dbReference type="KEGG" id="pre:PCA10_20880"/>
<dbReference type="STRING" id="1245471.PCA10_20880"/>
<dbReference type="EMBL" id="AP013068">
    <property type="protein sequence ID" value="BAN47820.1"/>
    <property type="molecule type" value="Genomic_DNA"/>
</dbReference>
<dbReference type="AlphaFoldDB" id="S6AHQ4"/>
<name>S6AHQ4_METRE</name>
<proteinExistence type="predicted"/>
<evidence type="ECO:0000256" key="1">
    <source>
        <dbReference type="SAM" id="MobiDB-lite"/>
    </source>
</evidence>
<accession>S6AHQ4</accession>
<organism evidence="2 3">
    <name type="scientific">Metapseudomonas resinovorans NBRC 106553</name>
    <dbReference type="NCBI Taxonomy" id="1245471"/>
    <lineage>
        <taxon>Bacteria</taxon>
        <taxon>Pseudomonadati</taxon>
        <taxon>Pseudomonadota</taxon>
        <taxon>Gammaproteobacteria</taxon>
        <taxon>Pseudomonadales</taxon>
        <taxon>Pseudomonadaceae</taxon>
        <taxon>Metapseudomonas</taxon>
    </lineage>
</organism>
<dbReference type="HOGENOM" id="CLU_2975958_0_0_6"/>